<feature type="transmembrane region" description="Helical" evidence="1">
    <location>
        <begin position="38"/>
        <end position="60"/>
    </location>
</feature>
<comment type="caution">
    <text evidence="2">The sequence shown here is derived from an EMBL/GenBank/DDBJ whole genome shotgun (WGS) entry which is preliminary data.</text>
</comment>
<evidence type="ECO:0000313" key="2">
    <source>
        <dbReference type="EMBL" id="RLE08172.1"/>
    </source>
</evidence>
<keyword evidence="1" id="KW-0472">Membrane</keyword>
<keyword evidence="1" id="KW-1133">Transmembrane helix</keyword>
<dbReference type="AlphaFoldDB" id="A0A662D635"/>
<evidence type="ECO:0008006" key="4">
    <source>
        <dbReference type="Google" id="ProtNLM"/>
    </source>
</evidence>
<evidence type="ECO:0000313" key="3">
    <source>
        <dbReference type="Proteomes" id="UP000277457"/>
    </source>
</evidence>
<feature type="non-terminal residue" evidence="2">
    <location>
        <position position="1"/>
    </location>
</feature>
<dbReference type="EMBL" id="QMPY01000041">
    <property type="protein sequence ID" value="RLE08172.1"/>
    <property type="molecule type" value="Genomic_DNA"/>
</dbReference>
<keyword evidence="1" id="KW-0812">Transmembrane</keyword>
<accession>A0A662D635</accession>
<proteinExistence type="predicted"/>
<evidence type="ECO:0000256" key="1">
    <source>
        <dbReference type="SAM" id="Phobius"/>
    </source>
</evidence>
<reference evidence="2 3" key="1">
    <citation type="submission" date="2018-06" db="EMBL/GenBank/DDBJ databases">
        <title>Extensive metabolic versatility and redundancy in microbially diverse, dynamic hydrothermal sediments.</title>
        <authorList>
            <person name="Dombrowski N."/>
            <person name="Teske A."/>
            <person name="Baker B.J."/>
        </authorList>
    </citation>
    <scope>NUCLEOTIDE SEQUENCE [LARGE SCALE GENOMIC DNA]</scope>
    <source>
        <strain evidence="2">B7_G13</strain>
    </source>
</reference>
<sequence>KGNVNFTLVACILSGSLIGSQLGAMLNKRLRGAYVRYYFSWIVFISIGIILIKFLFNIGYLGS</sequence>
<organism evidence="2 3">
    <name type="scientific">Aerophobetes bacterium</name>
    <dbReference type="NCBI Taxonomy" id="2030807"/>
    <lineage>
        <taxon>Bacteria</taxon>
        <taxon>Candidatus Aerophobota</taxon>
    </lineage>
</organism>
<gene>
    <name evidence="2" type="ORF">DRZ78_01605</name>
</gene>
<dbReference type="Proteomes" id="UP000277457">
    <property type="component" value="Unassembled WGS sequence"/>
</dbReference>
<protein>
    <recommendedName>
        <fullName evidence="4">Sulfite exporter TauE/SafE family protein</fullName>
    </recommendedName>
</protein>
<feature type="transmembrane region" description="Helical" evidence="1">
    <location>
        <begin position="6"/>
        <end position="26"/>
    </location>
</feature>
<name>A0A662D635_UNCAE</name>